<feature type="domain" description="Serine aminopeptidase S33" evidence="2">
    <location>
        <begin position="198"/>
        <end position="412"/>
    </location>
</feature>
<dbReference type="PANTHER" id="PTHR43265:SF1">
    <property type="entry name" value="ESTERASE ESTD"/>
    <property type="match status" value="1"/>
</dbReference>
<name>A0A432LQU3_9GAMM</name>
<evidence type="ECO:0000256" key="1">
    <source>
        <dbReference type="SAM" id="SignalP"/>
    </source>
</evidence>
<dbReference type="PANTHER" id="PTHR43265">
    <property type="entry name" value="ESTERASE ESTD"/>
    <property type="match status" value="1"/>
</dbReference>
<sequence>MVMKSRIHAACMGLFFSAVSFAGNAEPTAACRANAQAALMAFTHGEYDQTVKNFAPNIAANVTPDKLKDGWIHIQGVAGDFRQLGALQSRALDGHSLLEADMDFSRMPMAALVDCDAQDRITTFRIVPASMLPSTSSQAATLTSATGIASALNVPSPYGPLPGTLVLPKGKGPFPAVLLVGGSGNHDRDETLGPNKPFRDLADGLAAAGIASLRVEKRTHIYAPQAVVSNFTLDDEVTDDALTALKQLAAQPAADPKRVFVLGHSLGAFMAPRIGQRDPQLAGVIMMAAPTRFDIDLLIRQTHRLAQMQGASADQVNAQLAPLIQARDALAHADSAHPPAGNFLNVPASYWLSARDYDPVATAKHVSEPMLIVQGAADFQVFPQEEFTGWQAAFAHDPRVKLVEYPGLSHLFMPAGNPPLPKDYFQPAHMDPRVIQDIADWIKAQPAHS</sequence>
<dbReference type="InterPro" id="IPR029058">
    <property type="entry name" value="AB_hydrolase_fold"/>
</dbReference>
<keyword evidence="3" id="KW-0378">Hydrolase</keyword>
<dbReference type="InterPro" id="IPR053145">
    <property type="entry name" value="AB_hydrolase_Est10"/>
</dbReference>
<dbReference type="EMBL" id="RYZR01000007">
    <property type="protein sequence ID" value="RUL62566.1"/>
    <property type="molecule type" value="Genomic_DNA"/>
</dbReference>
<dbReference type="AlphaFoldDB" id="A0A432LQU3"/>
<dbReference type="Proteomes" id="UP000267077">
    <property type="component" value="Unassembled WGS sequence"/>
</dbReference>
<keyword evidence="4" id="KW-1185">Reference proteome</keyword>
<feature type="chain" id="PRO_5019438341" evidence="1">
    <location>
        <begin position="23"/>
        <end position="449"/>
    </location>
</feature>
<dbReference type="InterPro" id="IPR022742">
    <property type="entry name" value="Hydrolase_4"/>
</dbReference>
<reference evidence="3 4" key="1">
    <citation type="submission" date="2018-12" db="EMBL/GenBank/DDBJ databases">
        <title>Dyella dinghuensis sp. nov. DHOA06 and Dyella choica sp. nov. 4M-K27, isolated from forest soil.</title>
        <authorList>
            <person name="Qiu L.-H."/>
            <person name="Gao Z.-H."/>
        </authorList>
    </citation>
    <scope>NUCLEOTIDE SEQUENCE [LARGE SCALE GENOMIC DNA]</scope>
    <source>
        <strain evidence="3 4">DHOA06</strain>
    </source>
</reference>
<evidence type="ECO:0000259" key="2">
    <source>
        <dbReference type="Pfam" id="PF12146"/>
    </source>
</evidence>
<dbReference type="GO" id="GO:0052689">
    <property type="term" value="F:carboxylic ester hydrolase activity"/>
    <property type="evidence" value="ECO:0007669"/>
    <property type="project" value="TreeGrafter"/>
</dbReference>
<feature type="signal peptide" evidence="1">
    <location>
        <begin position="1"/>
        <end position="22"/>
    </location>
</feature>
<dbReference type="Pfam" id="PF12146">
    <property type="entry name" value="Hydrolase_4"/>
    <property type="match status" value="1"/>
</dbReference>
<gene>
    <name evidence="3" type="ORF">EKH79_17040</name>
</gene>
<dbReference type="Gene3D" id="3.40.50.1820">
    <property type="entry name" value="alpha/beta hydrolase"/>
    <property type="match status" value="1"/>
</dbReference>
<evidence type="ECO:0000313" key="4">
    <source>
        <dbReference type="Proteomes" id="UP000267077"/>
    </source>
</evidence>
<accession>A0A432LQU3</accession>
<keyword evidence="1" id="KW-0732">Signal</keyword>
<dbReference type="SUPFAM" id="SSF53474">
    <property type="entry name" value="alpha/beta-Hydrolases"/>
    <property type="match status" value="1"/>
</dbReference>
<protein>
    <submittedName>
        <fullName evidence="3">Alpha/beta fold hydrolase</fullName>
    </submittedName>
</protein>
<organism evidence="3 4">
    <name type="scientific">Dyella dinghuensis</name>
    <dbReference type="NCBI Taxonomy" id="1920169"/>
    <lineage>
        <taxon>Bacteria</taxon>
        <taxon>Pseudomonadati</taxon>
        <taxon>Pseudomonadota</taxon>
        <taxon>Gammaproteobacteria</taxon>
        <taxon>Lysobacterales</taxon>
        <taxon>Rhodanobacteraceae</taxon>
        <taxon>Dyella</taxon>
    </lineage>
</organism>
<comment type="caution">
    <text evidence="3">The sequence shown here is derived from an EMBL/GenBank/DDBJ whole genome shotgun (WGS) entry which is preliminary data.</text>
</comment>
<evidence type="ECO:0000313" key="3">
    <source>
        <dbReference type="EMBL" id="RUL62566.1"/>
    </source>
</evidence>
<proteinExistence type="predicted"/>